<evidence type="ECO:0000313" key="1">
    <source>
        <dbReference type="EMBL" id="KAG5579383.1"/>
    </source>
</evidence>
<dbReference type="AlphaFoldDB" id="A0A9J5WVN1"/>
<proteinExistence type="predicted"/>
<accession>A0A9J5WVN1</accession>
<dbReference type="EMBL" id="JACXVP010000010">
    <property type="protein sequence ID" value="KAG5579383.1"/>
    <property type="molecule type" value="Genomic_DNA"/>
</dbReference>
<keyword evidence="2" id="KW-1185">Reference proteome</keyword>
<protein>
    <submittedName>
        <fullName evidence="1">Uncharacterized protein</fullName>
    </submittedName>
</protein>
<evidence type="ECO:0000313" key="2">
    <source>
        <dbReference type="Proteomes" id="UP000824120"/>
    </source>
</evidence>
<name>A0A9J5WVN1_SOLCO</name>
<comment type="caution">
    <text evidence="1">The sequence shown here is derived from an EMBL/GenBank/DDBJ whole genome shotgun (WGS) entry which is preliminary data.</text>
</comment>
<dbReference type="Proteomes" id="UP000824120">
    <property type="component" value="Chromosome 10"/>
</dbReference>
<gene>
    <name evidence="1" type="ORF">H5410_050010</name>
</gene>
<organism evidence="1 2">
    <name type="scientific">Solanum commersonii</name>
    <name type="common">Commerson's wild potato</name>
    <name type="synonym">Commerson's nightshade</name>
    <dbReference type="NCBI Taxonomy" id="4109"/>
    <lineage>
        <taxon>Eukaryota</taxon>
        <taxon>Viridiplantae</taxon>
        <taxon>Streptophyta</taxon>
        <taxon>Embryophyta</taxon>
        <taxon>Tracheophyta</taxon>
        <taxon>Spermatophyta</taxon>
        <taxon>Magnoliopsida</taxon>
        <taxon>eudicotyledons</taxon>
        <taxon>Gunneridae</taxon>
        <taxon>Pentapetalae</taxon>
        <taxon>asterids</taxon>
        <taxon>lamiids</taxon>
        <taxon>Solanales</taxon>
        <taxon>Solanaceae</taxon>
        <taxon>Solanoideae</taxon>
        <taxon>Solaneae</taxon>
        <taxon>Solanum</taxon>
    </lineage>
</organism>
<reference evidence="1 2" key="1">
    <citation type="submission" date="2020-09" db="EMBL/GenBank/DDBJ databases">
        <title>De no assembly of potato wild relative species, Solanum commersonii.</title>
        <authorList>
            <person name="Cho K."/>
        </authorList>
    </citation>
    <scope>NUCLEOTIDE SEQUENCE [LARGE SCALE GENOMIC DNA]</scope>
    <source>
        <strain evidence="1">LZ3.2</strain>
        <tissue evidence="1">Leaf</tissue>
    </source>
</reference>
<sequence length="65" mass="7155">MVDCELSVDVPDIVMYDGSFLLSPISNEGTDCSESESDSNNGMMFSCSDYDTDKLENFVTKKKGI</sequence>